<sequence>MLQYFTSMQRYSVPSDVFYWEGNQGCNGHMEDCACGLGSSFHSFERWFYWGMMTKEGDISLAKLADKFPDPIVDLGILWEHCRLKDPDELPEADLAMQVDNVSKNMTPKKGKKQKVKSARHLNQSSL</sequence>
<comment type="caution">
    <text evidence="2">The sequence shown here is derived from an EMBL/GenBank/DDBJ whole genome shotgun (WGS) entry which is preliminary data.</text>
</comment>
<accession>A0ABD3IJS2</accession>
<proteinExistence type="predicted"/>
<name>A0ABD3IJS2_9MARC</name>
<feature type="compositionally biased region" description="Basic residues" evidence="1">
    <location>
        <begin position="107"/>
        <end position="120"/>
    </location>
</feature>
<protein>
    <submittedName>
        <fullName evidence="2">Uncharacterized protein</fullName>
    </submittedName>
</protein>
<feature type="region of interest" description="Disordered" evidence="1">
    <location>
        <begin position="101"/>
        <end position="127"/>
    </location>
</feature>
<dbReference type="EMBL" id="JBJQOH010000001">
    <property type="protein sequence ID" value="KAL3701779.1"/>
    <property type="molecule type" value="Genomic_DNA"/>
</dbReference>
<gene>
    <name evidence="2" type="ORF">R1sor_019801</name>
</gene>
<keyword evidence="3" id="KW-1185">Reference proteome</keyword>
<organism evidence="2 3">
    <name type="scientific">Riccia sorocarpa</name>
    <dbReference type="NCBI Taxonomy" id="122646"/>
    <lineage>
        <taxon>Eukaryota</taxon>
        <taxon>Viridiplantae</taxon>
        <taxon>Streptophyta</taxon>
        <taxon>Embryophyta</taxon>
        <taxon>Marchantiophyta</taxon>
        <taxon>Marchantiopsida</taxon>
        <taxon>Marchantiidae</taxon>
        <taxon>Marchantiales</taxon>
        <taxon>Ricciaceae</taxon>
        <taxon>Riccia</taxon>
    </lineage>
</organism>
<dbReference type="AlphaFoldDB" id="A0ABD3IJS2"/>
<reference evidence="2 3" key="1">
    <citation type="submission" date="2024-09" db="EMBL/GenBank/DDBJ databases">
        <title>Chromosome-scale assembly of Riccia sorocarpa.</title>
        <authorList>
            <person name="Paukszto L."/>
        </authorList>
    </citation>
    <scope>NUCLEOTIDE SEQUENCE [LARGE SCALE GENOMIC DNA]</scope>
    <source>
        <strain evidence="2">LP-2024</strain>
        <tissue evidence="2">Aerial parts of the thallus</tissue>
    </source>
</reference>
<dbReference type="Proteomes" id="UP001633002">
    <property type="component" value="Unassembled WGS sequence"/>
</dbReference>
<evidence type="ECO:0000313" key="2">
    <source>
        <dbReference type="EMBL" id="KAL3701779.1"/>
    </source>
</evidence>
<evidence type="ECO:0000313" key="3">
    <source>
        <dbReference type="Proteomes" id="UP001633002"/>
    </source>
</evidence>
<evidence type="ECO:0000256" key="1">
    <source>
        <dbReference type="SAM" id="MobiDB-lite"/>
    </source>
</evidence>